<proteinExistence type="predicted"/>
<dbReference type="AlphaFoldDB" id="H2Z8Y0"/>
<keyword evidence="2" id="KW-1185">Reference proteome</keyword>
<name>H2Z8Y0_CIOSA</name>
<sequence length="78" mass="9071">NKQCRSNKTNFVIFSKGFLVTGCTAGLQSGGLPHYVFGHQVPNMLHQTAQHVRQVIVQPKAWRHYYSLVFYYFINLRK</sequence>
<dbReference type="HOGENOM" id="CLU_2628162_0_0_1"/>
<evidence type="ECO:0000313" key="1">
    <source>
        <dbReference type="Ensembl" id="ENSCSAVP00000014045.1"/>
    </source>
</evidence>
<dbReference type="Proteomes" id="UP000007875">
    <property type="component" value="Unassembled WGS sequence"/>
</dbReference>
<accession>H2Z8Y0</accession>
<dbReference type="InParanoid" id="H2Z8Y0"/>
<reference evidence="1" key="3">
    <citation type="submission" date="2025-09" db="UniProtKB">
        <authorList>
            <consortium name="Ensembl"/>
        </authorList>
    </citation>
    <scope>IDENTIFICATION</scope>
</reference>
<evidence type="ECO:0000313" key="2">
    <source>
        <dbReference type="Proteomes" id="UP000007875"/>
    </source>
</evidence>
<reference evidence="1" key="2">
    <citation type="submission" date="2025-08" db="UniProtKB">
        <authorList>
            <consortium name="Ensembl"/>
        </authorList>
    </citation>
    <scope>IDENTIFICATION</scope>
</reference>
<reference evidence="2" key="1">
    <citation type="submission" date="2003-08" db="EMBL/GenBank/DDBJ databases">
        <authorList>
            <person name="Birren B."/>
            <person name="Nusbaum C."/>
            <person name="Abebe A."/>
            <person name="Abouelleil A."/>
            <person name="Adekoya E."/>
            <person name="Ait-zahra M."/>
            <person name="Allen N."/>
            <person name="Allen T."/>
            <person name="An P."/>
            <person name="Anderson M."/>
            <person name="Anderson S."/>
            <person name="Arachchi H."/>
            <person name="Armbruster J."/>
            <person name="Bachantsang P."/>
            <person name="Baldwin J."/>
            <person name="Barry A."/>
            <person name="Bayul T."/>
            <person name="Blitshsteyn B."/>
            <person name="Bloom T."/>
            <person name="Blye J."/>
            <person name="Boguslavskiy L."/>
            <person name="Borowsky M."/>
            <person name="Boukhgalter B."/>
            <person name="Brunache A."/>
            <person name="Butler J."/>
            <person name="Calixte N."/>
            <person name="Calvo S."/>
            <person name="Camarata J."/>
            <person name="Campo K."/>
            <person name="Chang J."/>
            <person name="Cheshatsang Y."/>
            <person name="Citroen M."/>
            <person name="Collymore A."/>
            <person name="Considine T."/>
            <person name="Cook A."/>
            <person name="Cooke P."/>
            <person name="Corum B."/>
            <person name="Cuomo C."/>
            <person name="David R."/>
            <person name="Dawoe T."/>
            <person name="Degray S."/>
            <person name="Dodge S."/>
            <person name="Dooley K."/>
            <person name="Dorje P."/>
            <person name="Dorjee K."/>
            <person name="Dorris L."/>
            <person name="Duffey N."/>
            <person name="Dupes A."/>
            <person name="Elkins T."/>
            <person name="Engels R."/>
            <person name="Erickson J."/>
            <person name="Farina A."/>
            <person name="Faro S."/>
            <person name="Ferreira P."/>
            <person name="Fischer H."/>
            <person name="Fitzgerald M."/>
            <person name="Foley K."/>
            <person name="Gage D."/>
            <person name="Galagan J."/>
            <person name="Gearin G."/>
            <person name="Gnerre S."/>
            <person name="Gnirke A."/>
            <person name="Goyette A."/>
            <person name="Graham J."/>
            <person name="Grandbois E."/>
            <person name="Gyaltsen K."/>
            <person name="Hafez N."/>
            <person name="Hagopian D."/>
            <person name="Hagos B."/>
            <person name="Hall J."/>
            <person name="Hatcher B."/>
            <person name="Heller A."/>
            <person name="Higgins H."/>
            <person name="Honan T."/>
            <person name="Horn A."/>
            <person name="Houde N."/>
            <person name="Hughes L."/>
            <person name="Hulme W."/>
            <person name="Husby E."/>
            <person name="Iliev I."/>
            <person name="Jaffe D."/>
            <person name="Jones C."/>
            <person name="Kamal M."/>
            <person name="Kamat A."/>
            <person name="Kamvysselis M."/>
            <person name="Karlsson E."/>
            <person name="Kells C."/>
            <person name="Kieu A."/>
            <person name="Kisner P."/>
            <person name="Kodira C."/>
            <person name="Kulbokas E."/>
            <person name="Labutti K."/>
            <person name="Lama D."/>
            <person name="Landers T."/>
            <person name="Leger J."/>
            <person name="Levine S."/>
            <person name="Lewis D."/>
            <person name="Lewis T."/>
            <person name="Lindblad-toh K."/>
            <person name="Liu X."/>
            <person name="Lokyitsang T."/>
            <person name="Lokyitsang Y."/>
            <person name="Lucien O."/>
            <person name="Lui A."/>
            <person name="Ma L.J."/>
            <person name="Mabbitt R."/>
            <person name="Macdonald J."/>
            <person name="Maclean C."/>
            <person name="Major J."/>
            <person name="Manning J."/>
            <person name="Marabella R."/>
            <person name="Maru K."/>
            <person name="Matthews C."/>
            <person name="Mauceli E."/>
            <person name="Mccarthy M."/>
            <person name="Mcdonough S."/>
            <person name="Mcghee T."/>
            <person name="Meldrim J."/>
            <person name="Meneus L."/>
            <person name="Mesirov J."/>
            <person name="Mihalev A."/>
            <person name="Mihova T."/>
            <person name="Mikkelsen T."/>
            <person name="Mlenga V."/>
            <person name="Moru K."/>
            <person name="Mozes J."/>
            <person name="Mulrain L."/>
            <person name="Munson G."/>
            <person name="Naylor J."/>
            <person name="Newes C."/>
            <person name="Nguyen C."/>
            <person name="Nguyen N."/>
            <person name="Nguyen T."/>
            <person name="Nicol R."/>
            <person name="Nielsen C."/>
            <person name="Nizzari M."/>
            <person name="Norbu C."/>
            <person name="Norbu N."/>
            <person name="O'donnell P."/>
            <person name="Okoawo O."/>
            <person name="O'leary S."/>
            <person name="Omotosho B."/>
            <person name="O'neill K."/>
            <person name="Osman S."/>
            <person name="Parker S."/>
            <person name="Perrin D."/>
            <person name="Phunkhang P."/>
            <person name="Piqani B."/>
            <person name="Purcell S."/>
            <person name="Rachupka T."/>
            <person name="Ramasamy U."/>
            <person name="Rameau R."/>
            <person name="Ray V."/>
            <person name="Raymond C."/>
            <person name="Retta R."/>
            <person name="Richardson S."/>
            <person name="Rise C."/>
            <person name="Rodriguez J."/>
            <person name="Rogers J."/>
            <person name="Rogov P."/>
            <person name="Rutman M."/>
            <person name="Schupbach R."/>
            <person name="Seaman C."/>
            <person name="Settipalli S."/>
            <person name="Sharpe T."/>
            <person name="Sheridan J."/>
            <person name="Sherpa N."/>
            <person name="Shi J."/>
            <person name="Smirnov S."/>
            <person name="Smith C."/>
            <person name="Sougnez C."/>
            <person name="Spencer B."/>
            <person name="Stalker J."/>
            <person name="Stange-thomann N."/>
            <person name="Stavropoulos S."/>
            <person name="Stetson K."/>
            <person name="Stone C."/>
            <person name="Stone S."/>
            <person name="Stubbs M."/>
            <person name="Talamas J."/>
            <person name="Tchuinga P."/>
            <person name="Tenzing P."/>
            <person name="Tesfaye S."/>
            <person name="Theodore J."/>
            <person name="Thoulutsang Y."/>
            <person name="Topham K."/>
            <person name="Towey S."/>
            <person name="Tsamla T."/>
            <person name="Tsomo N."/>
            <person name="Vallee D."/>
            <person name="Vassiliev H."/>
            <person name="Venkataraman V."/>
            <person name="Vinson J."/>
            <person name="Vo A."/>
            <person name="Wade C."/>
            <person name="Wang S."/>
            <person name="Wangchuk T."/>
            <person name="Wangdi T."/>
            <person name="Whittaker C."/>
            <person name="Wilkinson J."/>
            <person name="Wu Y."/>
            <person name="Wyman D."/>
            <person name="Yadav S."/>
            <person name="Yang S."/>
            <person name="Yang X."/>
            <person name="Yeager S."/>
            <person name="Yee E."/>
            <person name="Young G."/>
            <person name="Zainoun J."/>
            <person name="Zembeck L."/>
            <person name="Zimmer A."/>
            <person name="Zody M."/>
            <person name="Lander E."/>
        </authorList>
    </citation>
    <scope>NUCLEOTIDE SEQUENCE [LARGE SCALE GENOMIC DNA]</scope>
</reference>
<dbReference type="Ensembl" id="ENSCSAVT00000014207.1">
    <property type="protein sequence ID" value="ENSCSAVP00000014045.1"/>
    <property type="gene ID" value="ENSCSAVG00000008242.1"/>
</dbReference>
<protein>
    <submittedName>
        <fullName evidence="1">Uncharacterized protein</fullName>
    </submittedName>
</protein>
<organism evidence="1 2">
    <name type="scientific">Ciona savignyi</name>
    <name type="common">Pacific transparent sea squirt</name>
    <dbReference type="NCBI Taxonomy" id="51511"/>
    <lineage>
        <taxon>Eukaryota</taxon>
        <taxon>Metazoa</taxon>
        <taxon>Chordata</taxon>
        <taxon>Tunicata</taxon>
        <taxon>Ascidiacea</taxon>
        <taxon>Phlebobranchia</taxon>
        <taxon>Cionidae</taxon>
        <taxon>Ciona</taxon>
    </lineage>
</organism>